<accession>A5ARB1</accession>
<feature type="compositionally biased region" description="Polar residues" evidence="1">
    <location>
        <begin position="193"/>
        <end position="206"/>
    </location>
</feature>
<name>A5ARB1_VITVI</name>
<organism evidence="2">
    <name type="scientific">Vitis vinifera</name>
    <name type="common">Grape</name>
    <dbReference type="NCBI Taxonomy" id="29760"/>
    <lineage>
        <taxon>Eukaryota</taxon>
        <taxon>Viridiplantae</taxon>
        <taxon>Streptophyta</taxon>
        <taxon>Embryophyta</taxon>
        <taxon>Tracheophyta</taxon>
        <taxon>Spermatophyta</taxon>
        <taxon>Magnoliopsida</taxon>
        <taxon>eudicotyledons</taxon>
        <taxon>Gunneridae</taxon>
        <taxon>Pentapetalae</taxon>
        <taxon>rosids</taxon>
        <taxon>Vitales</taxon>
        <taxon>Vitaceae</taxon>
        <taxon>Viteae</taxon>
        <taxon>Vitis</taxon>
    </lineage>
</organism>
<evidence type="ECO:0000313" key="2">
    <source>
        <dbReference type="EMBL" id="CAN67046.1"/>
    </source>
</evidence>
<sequence>MVRTLKFSVEKKTFLVRFEGESEGFEKEEAGWLIEHLAKAIELKSYMGFNRKYRGKSRVHLMEVCFNNHEHLKKIVEQWGTVIEIDWRTLKLYDLCKARVRILVKERSILPTLIAVLDGGWVFTISVVVVGVEDERRVREMGSRRLVEKANPMAKGWSYNGVVDRLKVGVESQKAEEASEGAHGKRSADVGNSYFQSSSPGNLNSNTKRIGSFRPKLFGEVWVGRDKAHSSSIKEGKDIAFEEGTQMVRRFSSSPLTFSRPLGFRRSCSGEGVLSTRGDADNQQRSYLKASIQSKGKAKLCKLSNDFVGNPNLDVVESQLACLNQMSEGINSIKTLPSLPIKAPNLVTDCPVEAEFSSLGGFQIKGLSPSKMARVRVVLSSLDIKVYSRRKNKISTSLRICGYNILVSKIALEVGGEVFRDLVGKERKKSILSDIANIDAVEQEGVLSSELSAQRALRKGELEELILRRNRKFIKILENERGLVLNNIDSITEEILLFYEKLYSSPPGESWRVEGLDWSPISAESAFRLDSPFTEEEISKAIFQLDGNKALGPNGFTIAVLQDCWDVIKEALVRVFAEFHRSGVINQSTNATFIVLVPKKS</sequence>
<evidence type="ECO:0000256" key="1">
    <source>
        <dbReference type="SAM" id="MobiDB-lite"/>
    </source>
</evidence>
<dbReference type="EMBL" id="AM432867">
    <property type="protein sequence ID" value="CAN67046.1"/>
    <property type="molecule type" value="Genomic_DNA"/>
</dbReference>
<protein>
    <recommendedName>
        <fullName evidence="3">DUF4283 domain-containing protein</fullName>
    </recommendedName>
</protein>
<dbReference type="AlphaFoldDB" id="A5ARB1"/>
<feature type="compositionally biased region" description="Basic and acidic residues" evidence="1">
    <location>
        <begin position="174"/>
        <end position="188"/>
    </location>
</feature>
<proteinExistence type="predicted"/>
<reference evidence="2" key="1">
    <citation type="journal article" date="2007" name="PLoS ONE">
        <title>The first genome sequence of an elite grapevine cultivar (Pinot noir Vitis vinifera L.): coping with a highly heterozygous genome.</title>
        <authorList>
            <person name="Velasco R."/>
            <person name="Zharkikh A."/>
            <person name="Troggio M."/>
            <person name="Cartwright D.A."/>
            <person name="Cestaro A."/>
            <person name="Pruss D."/>
            <person name="Pindo M."/>
            <person name="FitzGerald L.M."/>
            <person name="Vezzulli S."/>
            <person name="Reid J."/>
            <person name="Malacarne G."/>
            <person name="Iliev D."/>
            <person name="Coppola G."/>
            <person name="Wardell B."/>
            <person name="Micheletti D."/>
            <person name="Macalma T."/>
            <person name="Facci M."/>
            <person name="Mitchell J.T."/>
            <person name="Perazzolli M."/>
            <person name="Eldredge G."/>
            <person name="Gatto P."/>
            <person name="Oyzerski R."/>
            <person name="Moretto M."/>
            <person name="Gutin N."/>
            <person name="Stefanini M."/>
            <person name="Chen Y."/>
            <person name="Segala C."/>
            <person name="Davenport C."/>
            <person name="Dematte L."/>
            <person name="Mraz A."/>
            <person name="Battilana J."/>
            <person name="Stormo K."/>
            <person name="Costa F."/>
            <person name="Tao Q."/>
            <person name="Si-Ammour A."/>
            <person name="Harkins T."/>
            <person name="Lackey A."/>
            <person name="Perbost C."/>
            <person name="Taillon B."/>
            <person name="Stella A."/>
            <person name="Solovyev V."/>
            <person name="Fawcett J.A."/>
            <person name="Sterck L."/>
            <person name="Vandepoele K."/>
            <person name="Grando S.M."/>
            <person name="Toppo S."/>
            <person name="Moser C."/>
            <person name="Lanchbury J."/>
            <person name="Bogden R."/>
            <person name="Skolnick M."/>
            <person name="Sgaramella V."/>
            <person name="Bhatnagar S.K."/>
            <person name="Fontana P."/>
            <person name="Gutin A."/>
            <person name="Van de Peer Y."/>
            <person name="Salamini F."/>
            <person name="Viola R."/>
        </authorList>
    </citation>
    <scope>NUCLEOTIDE SEQUENCE</scope>
</reference>
<feature type="region of interest" description="Disordered" evidence="1">
    <location>
        <begin position="174"/>
        <end position="206"/>
    </location>
</feature>
<evidence type="ECO:0008006" key="3">
    <source>
        <dbReference type="Google" id="ProtNLM"/>
    </source>
</evidence>
<gene>
    <name evidence="2" type="ORF">VITISV_001151</name>
</gene>